<proteinExistence type="predicted"/>
<dbReference type="EMBL" id="VSSQ01029024">
    <property type="protein sequence ID" value="MPM78978.1"/>
    <property type="molecule type" value="Genomic_DNA"/>
</dbReference>
<accession>A0A645CQ03</accession>
<gene>
    <name evidence="1" type="ORF">SDC9_125993</name>
</gene>
<sequence>MRDGGCDGDLMEFVKTQMRHALSKYIRIQAILLNRPEVFKIVSLPKSQLEKDATTRPHTHKQRKAKLCRVIVVDREKIQAVSMCQRREILCPCWGVIGHVRHYKSGRDAWVKPYVKGKARQNMSMYSSKQYEVMRGADEACEI</sequence>
<protein>
    <submittedName>
        <fullName evidence="1">Uncharacterized protein</fullName>
    </submittedName>
</protein>
<evidence type="ECO:0000313" key="1">
    <source>
        <dbReference type="EMBL" id="MPM78978.1"/>
    </source>
</evidence>
<name>A0A645CQ03_9ZZZZ</name>
<dbReference type="AlphaFoldDB" id="A0A645CQ03"/>
<reference evidence="1" key="1">
    <citation type="submission" date="2019-08" db="EMBL/GenBank/DDBJ databases">
        <authorList>
            <person name="Kucharzyk K."/>
            <person name="Murdoch R.W."/>
            <person name="Higgins S."/>
            <person name="Loffler F."/>
        </authorList>
    </citation>
    <scope>NUCLEOTIDE SEQUENCE</scope>
</reference>
<comment type="caution">
    <text evidence="1">The sequence shown here is derived from an EMBL/GenBank/DDBJ whole genome shotgun (WGS) entry which is preliminary data.</text>
</comment>
<organism evidence="1">
    <name type="scientific">bioreactor metagenome</name>
    <dbReference type="NCBI Taxonomy" id="1076179"/>
    <lineage>
        <taxon>unclassified sequences</taxon>
        <taxon>metagenomes</taxon>
        <taxon>ecological metagenomes</taxon>
    </lineage>
</organism>